<comment type="caution">
    <text evidence="1">The sequence shown here is derived from an EMBL/GenBank/DDBJ whole genome shotgun (WGS) entry which is preliminary data.</text>
</comment>
<organism evidence="1 2">
    <name type="scientific">Paenibacillus agaridevorans</name>
    <dbReference type="NCBI Taxonomy" id="171404"/>
    <lineage>
        <taxon>Bacteria</taxon>
        <taxon>Bacillati</taxon>
        <taxon>Bacillota</taxon>
        <taxon>Bacilli</taxon>
        <taxon>Bacillales</taxon>
        <taxon>Paenibacillaceae</taxon>
        <taxon>Paenibacillus</taxon>
    </lineage>
</organism>
<dbReference type="InterPro" id="IPR014962">
    <property type="entry name" value="YolD"/>
</dbReference>
<reference evidence="1 2" key="1">
    <citation type="submission" date="2017-08" db="EMBL/GenBank/DDBJ databases">
        <title>Substantial Increase in Enzyme Production by Combined Drug-Resistance Mutations in Paenibacillus agaridevorans.</title>
        <authorList>
            <person name="Tanaka Y."/>
            <person name="Funane K."/>
            <person name="Hosaka T."/>
            <person name="Shiwa Y."/>
            <person name="Fujita N."/>
            <person name="Miyazaki T."/>
            <person name="Yoshikawa H."/>
            <person name="Murakami K."/>
            <person name="Kasahara K."/>
            <person name="Inaoka T."/>
            <person name="Hiraga Y."/>
            <person name="Ochi K."/>
        </authorList>
    </citation>
    <scope>NUCLEOTIDE SEQUENCE [LARGE SCALE GENOMIC DNA]</scope>
    <source>
        <strain evidence="1 2">T-3040</strain>
    </source>
</reference>
<proteinExistence type="predicted"/>
<accession>A0A2R5EMK9</accession>
<sequence length="82" mass="9360">MAKDKGPKRPTRDEYVLEELGERLVEAHQEKENVELEIWNQGSVVGRIVKLDSRTKLIHVEKGNGETERVPFMDIMKVSNAG</sequence>
<dbReference type="Pfam" id="PF08863">
    <property type="entry name" value="YolD"/>
    <property type="match status" value="1"/>
</dbReference>
<evidence type="ECO:0008006" key="3">
    <source>
        <dbReference type="Google" id="ProtNLM"/>
    </source>
</evidence>
<dbReference type="EMBL" id="BDQX01000036">
    <property type="protein sequence ID" value="GBG06208.1"/>
    <property type="molecule type" value="Genomic_DNA"/>
</dbReference>
<keyword evidence="2" id="KW-1185">Reference proteome</keyword>
<dbReference type="Proteomes" id="UP000245202">
    <property type="component" value="Unassembled WGS sequence"/>
</dbReference>
<dbReference type="AlphaFoldDB" id="A0A2R5EMK9"/>
<name>A0A2R5EMK9_9BACL</name>
<evidence type="ECO:0000313" key="2">
    <source>
        <dbReference type="Proteomes" id="UP000245202"/>
    </source>
</evidence>
<gene>
    <name evidence="1" type="ORF">PAT3040_00723</name>
</gene>
<evidence type="ECO:0000313" key="1">
    <source>
        <dbReference type="EMBL" id="GBG06208.1"/>
    </source>
</evidence>
<protein>
    <recommendedName>
        <fullName evidence="3">YolD-like family protein</fullName>
    </recommendedName>
</protein>
<dbReference type="RefSeq" id="WP_108991546.1">
    <property type="nucleotide sequence ID" value="NZ_BDQX01000036.1"/>
</dbReference>